<proteinExistence type="predicted"/>
<sequence length="65" mass="7605">MYTDSGMLPEVEKAREIAYPISDPQERLKVFFKNVPQRLCLSSVDELDDKKIEAWLSIFNLNEKD</sequence>
<accession>A0A6M3K5K7</accession>
<dbReference type="AlphaFoldDB" id="A0A6M3K5K7"/>
<organism evidence="1">
    <name type="scientific">viral metagenome</name>
    <dbReference type="NCBI Taxonomy" id="1070528"/>
    <lineage>
        <taxon>unclassified sequences</taxon>
        <taxon>metagenomes</taxon>
        <taxon>organismal metagenomes</taxon>
    </lineage>
</organism>
<name>A0A6M3K5K7_9ZZZZ</name>
<dbReference type="EMBL" id="MT143911">
    <property type="protein sequence ID" value="QJH92687.1"/>
    <property type="molecule type" value="Genomic_DNA"/>
</dbReference>
<reference evidence="1" key="1">
    <citation type="submission" date="2020-03" db="EMBL/GenBank/DDBJ databases">
        <title>The deep terrestrial virosphere.</title>
        <authorList>
            <person name="Holmfeldt K."/>
            <person name="Nilsson E."/>
            <person name="Simone D."/>
            <person name="Lopez-Fernandez M."/>
            <person name="Wu X."/>
            <person name="de Brujin I."/>
            <person name="Lundin D."/>
            <person name="Andersson A."/>
            <person name="Bertilsson S."/>
            <person name="Dopson M."/>
        </authorList>
    </citation>
    <scope>NUCLEOTIDE SEQUENCE</scope>
    <source>
        <strain evidence="3">MM171A02554</strain>
        <strain evidence="2">MM171B01072</strain>
        <strain evidence="1">MM415A01300</strain>
    </source>
</reference>
<evidence type="ECO:0000313" key="2">
    <source>
        <dbReference type="EMBL" id="QJB02769.1"/>
    </source>
</evidence>
<dbReference type="EMBL" id="MT142284">
    <property type="protein sequence ID" value="QJA77469.1"/>
    <property type="molecule type" value="Genomic_DNA"/>
</dbReference>
<evidence type="ECO:0000313" key="3">
    <source>
        <dbReference type="EMBL" id="QJH92687.1"/>
    </source>
</evidence>
<protein>
    <submittedName>
        <fullName evidence="1">Uncharacterized protein</fullName>
    </submittedName>
</protein>
<gene>
    <name evidence="3" type="ORF">MM171A02554_0011</name>
    <name evidence="2" type="ORF">MM171B01072_0012</name>
    <name evidence="1" type="ORF">MM415A01300_0014</name>
</gene>
<dbReference type="EMBL" id="MT143806">
    <property type="protein sequence ID" value="QJB02769.1"/>
    <property type="molecule type" value="Genomic_DNA"/>
</dbReference>
<evidence type="ECO:0000313" key="1">
    <source>
        <dbReference type="EMBL" id="QJA77469.1"/>
    </source>
</evidence>